<evidence type="ECO:0000256" key="8">
    <source>
        <dbReference type="ARBA" id="ARBA00022989"/>
    </source>
</evidence>
<keyword evidence="6" id="KW-0677">Repeat</keyword>
<comment type="function">
    <text evidence="12">F(1)F(0) ATP synthase produces ATP from ADP in the presence of a proton or sodium gradient. F-type ATPases consist of two structural domains, F(1) containing the extramembraneous catalytic core and F(0) containing the membrane proton channel, linked together by a central stalk and a peripheral stalk. During catalysis, ATP synthesis in the catalytic domain of F(1) is coupled via a rotary mechanism of the central stalk subunits to proton translocation.</text>
</comment>
<dbReference type="InterPro" id="IPR013806">
    <property type="entry name" value="Kringle-like"/>
</dbReference>
<dbReference type="InterPro" id="IPR000562">
    <property type="entry name" value="FN_type2_dom"/>
</dbReference>
<keyword evidence="11" id="KW-1015">Disulfide bond</keyword>
<keyword evidence="3" id="KW-0813">Transport</keyword>
<feature type="transmembrane region" description="Helical" evidence="14">
    <location>
        <begin position="391"/>
        <end position="415"/>
    </location>
</feature>
<dbReference type="InterPro" id="IPR050059">
    <property type="entry name" value="ATP_synthase_B_chain"/>
</dbReference>
<reference evidence="16" key="1">
    <citation type="submission" date="2023-10" db="EMBL/GenBank/DDBJ databases">
        <authorList>
            <person name="Chen Y."/>
            <person name="Shah S."/>
            <person name="Dougan E. K."/>
            <person name="Thang M."/>
            <person name="Chan C."/>
        </authorList>
    </citation>
    <scope>NUCLEOTIDE SEQUENCE [LARGE SCALE GENOMIC DNA]</scope>
</reference>
<organism evidence="16 17">
    <name type="scientific">Prorocentrum cordatum</name>
    <dbReference type="NCBI Taxonomy" id="2364126"/>
    <lineage>
        <taxon>Eukaryota</taxon>
        <taxon>Sar</taxon>
        <taxon>Alveolata</taxon>
        <taxon>Dinophyceae</taxon>
        <taxon>Prorocentrales</taxon>
        <taxon>Prorocentraceae</taxon>
        <taxon>Prorocentrum</taxon>
    </lineage>
</organism>
<keyword evidence="5 14" id="KW-0812">Transmembrane</keyword>
<keyword evidence="4" id="KW-0138">CF(0)</keyword>
<feature type="transmembrane region" description="Helical" evidence="14">
    <location>
        <begin position="366"/>
        <end position="385"/>
    </location>
</feature>
<feature type="region of interest" description="Disordered" evidence="13">
    <location>
        <begin position="196"/>
        <end position="253"/>
    </location>
</feature>
<dbReference type="EMBL" id="CAUYUJ010002292">
    <property type="protein sequence ID" value="CAK0800086.1"/>
    <property type="molecule type" value="Genomic_DNA"/>
</dbReference>
<evidence type="ECO:0000313" key="17">
    <source>
        <dbReference type="Proteomes" id="UP001189429"/>
    </source>
</evidence>
<keyword evidence="10 14" id="KW-0472">Membrane</keyword>
<dbReference type="PANTHER" id="PTHR33445">
    <property type="entry name" value="ATP SYNTHASE SUBUNIT B', CHLOROPLASTIC"/>
    <property type="match status" value="1"/>
</dbReference>
<evidence type="ECO:0000256" key="12">
    <source>
        <dbReference type="ARBA" id="ARBA00025198"/>
    </source>
</evidence>
<dbReference type="Pfam" id="PF00430">
    <property type="entry name" value="ATP-synt_B"/>
    <property type="match status" value="1"/>
</dbReference>
<evidence type="ECO:0000256" key="4">
    <source>
        <dbReference type="ARBA" id="ARBA00022547"/>
    </source>
</evidence>
<dbReference type="PROSITE" id="PS51092">
    <property type="entry name" value="FN2_2"/>
    <property type="match status" value="1"/>
</dbReference>
<feature type="region of interest" description="Disordered" evidence="13">
    <location>
        <begin position="69"/>
        <end position="142"/>
    </location>
</feature>
<dbReference type="SUPFAM" id="SSF57440">
    <property type="entry name" value="Kringle-like"/>
    <property type="match status" value="1"/>
</dbReference>
<name>A0ABN9Q5Z5_9DINO</name>
<comment type="similarity">
    <text evidence="2">Belongs to the ATPase B chain family.</text>
</comment>
<evidence type="ECO:0000256" key="2">
    <source>
        <dbReference type="ARBA" id="ARBA00005513"/>
    </source>
</evidence>
<dbReference type="Pfam" id="PF00040">
    <property type="entry name" value="fn2"/>
    <property type="match status" value="1"/>
</dbReference>
<keyword evidence="9" id="KW-0406">Ion transport</keyword>
<feature type="domain" description="Fibronectin type-II" evidence="15">
    <location>
        <begin position="146"/>
        <end position="192"/>
    </location>
</feature>
<feature type="transmembrane region" description="Helical" evidence="14">
    <location>
        <begin position="331"/>
        <end position="354"/>
    </location>
</feature>
<dbReference type="Gene3D" id="2.10.10.10">
    <property type="entry name" value="Fibronectin, type II, collagen-binding"/>
    <property type="match status" value="1"/>
</dbReference>
<evidence type="ECO:0000256" key="13">
    <source>
        <dbReference type="SAM" id="MobiDB-lite"/>
    </source>
</evidence>
<evidence type="ECO:0000256" key="7">
    <source>
        <dbReference type="ARBA" id="ARBA00022781"/>
    </source>
</evidence>
<evidence type="ECO:0000313" key="16">
    <source>
        <dbReference type="EMBL" id="CAK0800086.1"/>
    </source>
</evidence>
<evidence type="ECO:0000256" key="1">
    <source>
        <dbReference type="ARBA" id="ARBA00004167"/>
    </source>
</evidence>
<proteinExistence type="inferred from homology"/>
<evidence type="ECO:0000259" key="15">
    <source>
        <dbReference type="PROSITE" id="PS51092"/>
    </source>
</evidence>
<feature type="compositionally biased region" description="Low complexity" evidence="13">
    <location>
        <begin position="199"/>
        <end position="253"/>
    </location>
</feature>
<comment type="caution">
    <text evidence="16">The sequence shown here is derived from an EMBL/GenBank/DDBJ whole genome shotgun (WGS) entry which is preliminary data.</text>
</comment>
<accession>A0ABN9Q5Z5</accession>
<evidence type="ECO:0000256" key="9">
    <source>
        <dbReference type="ARBA" id="ARBA00023065"/>
    </source>
</evidence>
<keyword evidence="17" id="KW-1185">Reference proteome</keyword>
<dbReference type="Proteomes" id="UP001189429">
    <property type="component" value="Unassembled WGS sequence"/>
</dbReference>
<keyword evidence="7" id="KW-0375">Hydrogen ion transport</keyword>
<dbReference type="InterPro" id="IPR002146">
    <property type="entry name" value="ATP_synth_b/b'su_bac/chlpt"/>
</dbReference>
<evidence type="ECO:0000256" key="11">
    <source>
        <dbReference type="ARBA" id="ARBA00023157"/>
    </source>
</evidence>
<dbReference type="PANTHER" id="PTHR33445:SF2">
    <property type="entry name" value="ATP SYNTHASE SUBUNIT B', CHLOROPLASTIC"/>
    <property type="match status" value="1"/>
</dbReference>
<evidence type="ECO:0000256" key="6">
    <source>
        <dbReference type="ARBA" id="ARBA00022737"/>
    </source>
</evidence>
<dbReference type="CDD" id="cd06503">
    <property type="entry name" value="ATP-synt_Fo_b"/>
    <property type="match status" value="1"/>
</dbReference>
<dbReference type="InterPro" id="IPR036943">
    <property type="entry name" value="FN_type2_sf"/>
</dbReference>
<evidence type="ECO:0000256" key="3">
    <source>
        <dbReference type="ARBA" id="ARBA00022448"/>
    </source>
</evidence>
<feature type="compositionally biased region" description="Basic and acidic residues" evidence="13">
    <location>
        <begin position="104"/>
        <end position="113"/>
    </location>
</feature>
<evidence type="ECO:0000256" key="10">
    <source>
        <dbReference type="ARBA" id="ARBA00023136"/>
    </source>
</evidence>
<evidence type="ECO:0000256" key="14">
    <source>
        <dbReference type="SAM" id="Phobius"/>
    </source>
</evidence>
<sequence length="530" mass="56233">MQKLVGTRPCQAQFPIPLHRPLCTQDRFAEVLYAMVRRKGIGKHPDWYGGLTPSSTIEEVQRHVAGEVDSPCPVPCAPGQEAATKGKTKQAKQKEQETDEGEPEPGKDPRPEDQAETDADAEQKDAEGAAEEAEDVGAGPCLDGWRPPEGCLPAFEYNGEAYTGCTTKDNADEQGWCSNEPVYKSLWSLCAPCDDDQEPATAEGASSTAAAPEETTSSAKKTTTSTEGKPTTTAAATTSTTTATSAKKAKAGATECHTAEKHIEEDKECYDRVTWVQNRGIDDHPDYYAGLSSQSSFTDSASHKQATFAGQPRCRQPPPRPEMAARTRSTALRAAAASALALALFGCGSGFVAAPAQRSAPPAGQPLAVATGAALLAAAPAPAYAGGMFDFGLTLPFVAITFLTMMATLNALWYAPVGDEMEDRNAKLLETLSLATDKLTKADAIQVEYTEKIREARETASAAVSEYRKEIEKGIKAKLAAASSQRAAQASALQAKLEAEVKAKMDASEPEIENRKSAFVKETLASCSLA</sequence>
<keyword evidence="8 14" id="KW-1133">Transmembrane helix</keyword>
<evidence type="ECO:0000256" key="5">
    <source>
        <dbReference type="ARBA" id="ARBA00022692"/>
    </source>
</evidence>
<protein>
    <recommendedName>
        <fullName evidence="15">Fibronectin type-II domain-containing protein</fullName>
    </recommendedName>
</protein>
<gene>
    <name evidence="16" type="ORF">PCOR1329_LOCUS8353</name>
</gene>
<comment type="subcellular location">
    <subcellularLocation>
        <location evidence="1">Membrane</location>
        <topology evidence="1">Single-pass membrane protein</topology>
    </subcellularLocation>
</comment>